<proteinExistence type="predicted"/>
<dbReference type="RefSeq" id="WP_121377093.1">
    <property type="nucleotide sequence ID" value="NZ_RBLC01000004.1"/>
</dbReference>
<sequence>MSITEFEEYRKMVIGRVLTNLFFTKQDGPYDYMPGISPAYYFWTVMELDNSTKLRFGNDYIVEWDGKEELIVLTNYNWELSEDIIFKNQKITNLIKDDYDQLIFHLENGITIIHTIDYGDALFIENQTNMQ</sequence>
<dbReference type="EMBL" id="RBLC01000004">
    <property type="protein sequence ID" value="RKS20432.1"/>
    <property type="molecule type" value="Genomic_DNA"/>
</dbReference>
<evidence type="ECO:0000313" key="1">
    <source>
        <dbReference type="EMBL" id="RKS20432.1"/>
    </source>
</evidence>
<accession>A0A495M5F1</accession>
<gene>
    <name evidence="1" type="ORF">CLV94_2811</name>
</gene>
<name>A0A495M5F1_9FLAO</name>
<dbReference type="Proteomes" id="UP000277579">
    <property type="component" value="Unassembled WGS sequence"/>
</dbReference>
<reference evidence="1 2" key="1">
    <citation type="submission" date="2018-10" db="EMBL/GenBank/DDBJ databases">
        <title>Genomic Encyclopedia of Archaeal and Bacterial Type Strains, Phase II (KMG-II): from individual species to whole genera.</title>
        <authorList>
            <person name="Goeker M."/>
        </authorList>
    </citation>
    <scope>NUCLEOTIDE SEQUENCE [LARGE SCALE GENOMIC DNA]</scope>
    <source>
        <strain evidence="1 2">DSM 29537</strain>
    </source>
</reference>
<evidence type="ECO:0000313" key="2">
    <source>
        <dbReference type="Proteomes" id="UP000277579"/>
    </source>
</evidence>
<protein>
    <submittedName>
        <fullName evidence="1">Uncharacterized protein</fullName>
    </submittedName>
</protein>
<dbReference type="OrthoDB" id="1445236at2"/>
<comment type="caution">
    <text evidence="1">The sequence shown here is derived from an EMBL/GenBank/DDBJ whole genome shotgun (WGS) entry which is preliminary data.</text>
</comment>
<organism evidence="1 2">
    <name type="scientific">Flavobacterium endophyticum</name>
    <dbReference type="NCBI Taxonomy" id="1540163"/>
    <lineage>
        <taxon>Bacteria</taxon>
        <taxon>Pseudomonadati</taxon>
        <taxon>Bacteroidota</taxon>
        <taxon>Flavobacteriia</taxon>
        <taxon>Flavobacteriales</taxon>
        <taxon>Flavobacteriaceae</taxon>
        <taxon>Flavobacterium</taxon>
    </lineage>
</organism>
<dbReference type="AlphaFoldDB" id="A0A495M5F1"/>
<keyword evidence="2" id="KW-1185">Reference proteome</keyword>